<dbReference type="InterPro" id="IPR011047">
    <property type="entry name" value="Quinoprotein_ADH-like_sf"/>
</dbReference>
<dbReference type="InterPro" id="IPR019775">
    <property type="entry name" value="WD40_repeat_CS"/>
</dbReference>
<dbReference type="PRINTS" id="PR00320">
    <property type="entry name" value="GPROTEINBRPT"/>
</dbReference>
<dbReference type="SMART" id="SM00320">
    <property type="entry name" value="WD40"/>
    <property type="match status" value="7"/>
</dbReference>
<dbReference type="PANTHER" id="PTHR44019">
    <property type="entry name" value="WD REPEAT-CONTAINING PROTEIN 55"/>
    <property type="match status" value="1"/>
</dbReference>
<feature type="repeat" description="WD" evidence="3">
    <location>
        <begin position="225"/>
        <end position="266"/>
    </location>
</feature>
<dbReference type="Gene3D" id="2.130.10.10">
    <property type="entry name" value="YVTN repeat-like/Quinoprotein amine dehydrogenase"/>
    <property type="match status" value="3"/>
</dbReference>
<name>A0A4R4ZXA2_9ACTN</name>
<dbReference type="InterPro" id="IPR020472">
    <property type="entry name" value="WD40_PAC1"/>
</dbReference>
<dbReference type="PROSITE" id="PS50294">
    <property type="entry name" value="WD_REPEATS_REGION"/>
    <property type="match status" value="3"/>
</dbReference>
<dbReference type="Proteomes" id="UP000295578">
    <property type="component" value="Unassembled WGS sequence"/>
</dbReference>
<keyword evidence="1 3" id="KW-0853">WD repeat</keyword>
<gene>
    <name evidence="4" type="ORF">E1293_43670</name>
</gene>
<protein>
    <submittedName>
        <fullName evidence="4">WD40 repeat domain-containing protein</fullName>
    </submittedName>
</protein>
<feature type="repeat" description="WD" evidence="3">
    <location>
        <begin position="183"/>
        <end position="224"/>
    </location>
</feature>
<dbReference type="PROSITE" id="PS50082">
    <property type="entry name" value="WD_REPEATS_2"/>
    <property type="match status" value="3"/>
</dbReference>
<dbReference type="Pfam" id="PF00400">
    <property type="entry name" value="WD40"/>
    <property type="match status" value="6"/>
</dbReference>
<dbReference type="AlphaFoldDB" id="A0A4R4ZXA2"/>
<keyword evidence="5" id="KW-1185">Reference proteome</keyword>
<sequence length="303" mass="31081">GLVSPTGSLTAKDVKTLNEVAITADGRTIAAGGLDSTITLWDLATGRALRTIDRTGWVSALAFSPDGGLMASSSSSPGLLLVWDAATGRVKVNVRSGEFGANSLVYSPDGRTIAGANPGAKLFDAATGRTLATFDLGHSGVNAVAYSPDGKLIAVGVDGFYKKPPGNTVQLLDGRTLRKRGQLTGHTESVTGVAFSSDGKRLASSSADKTVRIWDVATRRSVRVIKAGGANVKDVKLSPDGSSVLGACNDRTVRIWNAATGALTATLVGHSQPVEKIVLTPDGRTVAGVGGSKPDGTVTLWKV</sequence>
<comment type="caution">
    <text evidence="4">The sequence shown here is derived from an EMBL/GenBank/DDBJ whole genome shotgun (WGS) entry which is preliminary data.</text>
</comment>
<dbReference type="SUPFAM" id="SSF50998">
    <property type="entry name" value="Quinoprotein alcohol dehydrogenase-like"/>
    <property type="match status" value="1"/>
</dbReference>
<reference evidence="4 5" key="1">
    <citation type="submission" date="2019-03" db="EMBL/GenBank/DDBJ databases">
        <title>Draft genome sequences of novel Actinobacteria.</title>
        <authorList>
            <person name="Sahin N."/>
            <person name="Ay H."/>
            <person name="Saygin H."/>
        </authorList>
    </citation>
    <scope>NUCLEOTIDE SEQUENCE [LARGE SCALE GENOMIC DNA]</scope>
    <source>
        <strain evidence="4 5">DSM 45941</strain>
    </source>
</reference>
<dbReference type="EMBL" id="SMKY01000431">
    <property type="protein sequence ID" value="TDD62934.1"/>
    <property type="molecule type" value="Genomic_DNA"/>
</dbReference>
<dbReference type="PROSITE" id="PS00678">
    <property type="entry name" value="WD_REPEATS_1"/>
    <property type="match status" value="3"/>
</dbReference>
<dbReference type="InterPro" id="IPR001680">
    <property type="entry name" value="WD40_rpt"/>
</dbReference>
<evidence type="ECO:0000313" key="4">
    <source>
        <dbReference type="EMBL" id="TDD62934.1"/>
    </source>
</evidence>
<evidence type="ECO:0000256" key="3">
    <source>
        <dbReference type="PROSITE-ProRule" id="PRU00221"/>
    </source>
</evidence>
<dbReference type="OrthoDB" id="4336591at2"/>
<accession>A0A4R4ZXA2</accession>
<feature type="non-terminal residue" evidence="4">
    <location>
        <position position="1"/>
    </location>
</feature>
<evidence type="ECO:0000313" key="5">
    <source>
        <dbReference type="Proteomes" id="UP000295578"/>
    </source>
</evidence>
<feature type="repeat" description="WD" evidence="3">
    <location>
        <begin position="10"/>
        <end position="51"/>
    </location>
</feature>
<dbReference type="InterPro" id="IPR015943">
    <property type="entry name" value="WD40/YVTN_repeat-like_dom_sf"/>
</dbReference>
<proteinExistence type="predicted"/>
<dbReference type="PANTHER" id="PTHR44019:SF8">
    <property type="entry name" value="POC1 CENTRIOLAR PROTEIN HOMOLOG"/>
    <property type="match status" value="1"/>
</dbReference>
<dbReference type="InterPro" id="IPR050505">
    <property type="entry name" value="WDR55/POC1"/>
</dbReference>
<keyword evidence="2" id="KW-0677">Repeat</keyword>
<dbReference type="RefSeq" id="WP_132205522.1">
    <property type="nucleotide sequence ID" value="NZ_SMKY01000431.1"/>
</dbReference>
<dbReference type="CDD" id="cd00200">
    <property type="entry name" value="WD40"/>
    <property type="match status" value="1"/>
</dbReference>
<organism evidence="4 5">
    <name type="scientific">Actinomadura darangshiensis</name>
    <dbReference type="NCBI Taxonomy" id="705336"/>
    <lineage>
        <taxon>Bacteria</taxon>
        <taxon>Bacillati</taxon>
        <taxon>Actinomycetota</taxon>
        <taxon>Actinomycetes</taxon>
        <taxon>Streptosporangiales</taxon>
        <taxon>Thermomonosporaceae</taxon>
        <taxon>Actinomadura</taxon>
    </lineage>
</organism>
<evidence type="ECO:0000256" key="1">
    <source>
        <dbReference type="ARBA" id="ARBA00022574"/>
    </source>
</evidence>
<evidence type="ECO:0000256" key="2">
    <source>
        <dbReference type="ARBA" id="ARBA00022737"/>
    </source>
</evidence>